<sequence length="44" mass="5229">MLFVNINLFIFDSFAGEYFNNFYFSHKLINNFLLSIGNQCKLKC</sequence>
<dbReference type="EMBL" id="ADIZ01000004">
    <property type="protein sequence ID" value="OSK98009.1"/>
    <property type="molecule type" value="Genomic_DNA"/>
</dbReference>
<comment type="caution">
    <text evidence="1">The sequence shown here is derived from an EMBL/GenBank/DDBJ whole genome shotgun (WGS) entry which is preliminary data.</text>
</comment>
<evidence type="ECO:0000313" key="2">
    <source>
        <dbReference type="Proteomes" id="UP000193942"/>
    </source>
</evidence>
<dbReference type="Proteomes" id="UP000193942">
    <property type="component" value="Unassembled WGS sequence"/>
</dbReference>
<name>A0A1X3J635_ECOLX</name>
<dbReference type="AlphaFoldDB" id="A0A1X3J635"/>
<gene>
    <name evidence="1" type="ORF">ECXG_03755</name>
</gene>
<protein>
    <submittedName>
        <fullName evidence="1">Uncharacterized protein</fullName>
    </submittedName>
</protein>
<proteinExistence type="predicted"/>
<accession>A0A1X3J635</accession>
<reference evidence="1 2" key="1">
    <citation type="submission" date="2010-04" db="EMBL/GenBank/DDBJ databases">
        <title>The Genome Sequence of Escherichia coli TA447.</title>
        <authorList>
            <consortium name="The Broad Institute Genome Sequencing Platform"/>
            <consortium name="The Broad Institute Genome Sequencing Center for Infectious Disease"/>
            <person name="Feldgarden M."/>
            <person name="Gordon D.M."/>
            <person name="Johnson J.R."/>
            <person name="Johnston B.D."/>
            <person name="Young S."/>
            <person name="Zeng Q."/>
            <person name="Koehrsen M."/>
            <person name="Alvarado L."/>
            <person name="Berlin A.M."/>
            <person name="Borenstein D."/>
            <person name="Chapman S.B."/>
            <person name="Chen Z."/>
            <person name="Engels R."/>
            <person name="Freedman E."/>
            <person name="Gellesch M."/>
            <person name="Goldberg J."/>
            <person name="Griggs A."/>
            <person name="Gujja S."/>
            <person name="Heilman E.R."/>
            <person name="Heiman D.I."/>
            <person name="Hepburn T.A."/>
            <person name="Howarth C."/>
            <person name="Jen D."/>
            <person name="Larson L."/>
            <person name="Mehta T."/>
            <person name="Park D."/>
            <person name="Pearson M."/>
            <person name="Richards J."/>
            <person name="Roberts A."/>
            <person name="Saif S."/>
            <person name="Shea T.D."/>
            <person name="Shenoy N."/>
            <person name="Sisk P."/>
            <person name="Stolte C."/>
            <person name="Sykes S.N."/>
            <person name="Walk T."/>
            <person name="White J."/>
            <person name="Yandava C."/>
            <person name="Haas B."/>
            <person name="Henn M.R."/>
            <person name="Nusbaum C."/>
            <person name="Birren B."/>
        </authorList>
    </citation>
    <scope>NUCLEOTIDE SEQUENCE [LARGE SCALE GENOMIC DNA]</scope>
    <source>
        <strain evidence="1 2">TA447</strain>
    </source>
</reference>
<evidence type="ECO:0000313" key="1">
    <source>
        <dbReference type="EMBL" id="OSK98009.1"/>
    </source>
</evidence>
<organism evidence="1 2">
    <name type="scientific">Escherichia coli TA447</name>
    <dbReference type="NCBI Taxonomy" id="656447"/>
    <lineage>
        <taxon>Bacteria</taxon>
        <taxon>Pseudomonadati</taxon>
        <taxon>Pseudomonadota</taxon>
        <taxon>Gammaproteobacteria</taxon>
        <taxon>Enterobacterales</taxon>
        <taxon>Enterobacteriaceae</taxon>
        <taxon>Escherichia</taxon>
    </lineage>
</organism>